<feature type="compositionally biased region" description="Basic and acidic residues" evidence="1">
    <location>
        <begin position="37"/>
        <end position="49"/>
    </location>
</feature>
<sequence length="91" mass="9623">MGDEVDQADLAPLMLRQSLDDPDMWSDGIGQSGTAGGDRKGKREAGEGLADRADADLCVAVRFTTADYTGLAEAEERILTLPHCGDAIRAT</sequence>
<organism evidence="2 3">
    <name type="scientific">Nitratireductor aquimarinus</name>
    <dbReference type="NCBI Taxonomy" id="889300"/>
    <lineage>
        <taxon>Bacteria</taxon>
        <taxon>Pseudomonadati</taxon>
        <taxon>Pseudomonadota</taxon>
        <taxon>Alphaproteobacteria</taxon>
        <taxon>Hyphomicrobiales</taxon>
        <taxon>Phyllobacteriaceae</taxon>
        <taxon>Nitratireductor</taxon>
    </lineage>
</organism>
<accession>A0ABU4AGC0</accession>
<reference evidence="2 3" key="1">
    <citation type="submission" date="2023-10" db="EMBL/GenBank/DDBJ databases">
        <authorList>
            <person name="Venkata Ramana C."/>
            <person name="Sasikala C."/>
            <person name="Dhurka M."/>
        </authorList>
    </citation>
    <scope>NUCLEOTIDE SEQUENCE [LARGE SCALE GENOMIC DNA]</scope>
    <source>
        <strain evidence="2 3">KCTC 32151</strain>
    </source>
</reference>
<dbReference type="EMBL" id="JAWLIP010000001">
    <property type="protein sequence ID" value="MDV6225275.1"/>
    <property type="molecule type" value="Genomic_DNA"/>
</dbReference>
<protein>
    <submittedName>
        <fullName evidence="2">Uncharacterized protein</fullName>
    </submittedName>
</protein>
<dbReference type="Proteomes" id="UP001185659">
    <property type="component" value="Unassembled WGS sequence"/>
</dbReference>
<gene>
    <name evidence="2" type="ORF">R2G56_03155</name>
</gene>
<evidence type="ECO:0000313" key="2">
    <source>
        <dbReference type="EMBL" id="MDV6225275.1"/>
    </source>
</evidence>
<evidence type="ECO:0000313" key="3">
    <source>
        <dbReference type="Proteomes" id="UP001185659"/>
    </source>
</evidence>
<feature type="region of interest" description="Disordered" evidence="1">
    <location>
        <begin position="16"/>
        <end position="49"/>
    </location>
</feature>
<keyword evidence="3" id="KW-1185">Reference proteome</keyword>
<proteinExistence type="predicted"/>
<name>A0ABU4AGC0_9HYPH</name>
<comment type="caution">
    <text evidence="2">The sequence shown here is derived from an EMBL/GenBank/DDBJ whole genome shotgun (WGS) entry which is preliminary data.</text>
</comment>
<evidence type="ECO:0000256" key="1">
    <source>
        <dbReference type="SAM" id="MobiDB-lite"/>
    </source>
</evidence>